<dbReference type="InterPro" id="IPR051783">
    <property type="entry name" value="NAD(P)-dependent_oxidoreduct"/>
</dbReference>
<dbReference type="SUPFAM" id="SSF51735">
    <property type="entry name" value="NAD(P)-binding Rossmann-fold domains"/>
    <property type="match status" value="1"/>
</dbReference>
<dbReference type="AlphaFoldDB" id="A0AAV0RKV5"/>
<feature type="non-terminal residue" evidence="2">
    <location>
        <position position="1"/>
    </location>
</feature>
<feature type="domain" description="NAD-dependent epimerase/dehydratase" evidence="1">
    <location>
        <begin position="140"/>
        <end position="231"/>
    </location>
</feature>
<feature type="domain" description="NAD-dependent epimerase/dehydratase" evidence="1">
    <location>
        <begin position="44"/>
        <end position="118"/>
    </location>
</feature>
<protein>
    <recommendedName>
        <fullName evidence="1">NAD-dependent epimerase/dehydratase domain-containing protein</fullName>
    </recommendedName>
</protein>
<dbReference type="Pfam" id="PF01370">
    <property type="entry name" value="Epimerase"/>
    <property type="match status" value="2"/>
</dbReference>
<evidence type="ECO:0000313" key="2">
    <source>
        <dbReference type="EMBL" id="CAI0558184.1"/>
    </source>
</evidence>
<evidence type="ECO:0000259" key="1">
    <source>
        <dbReference type="Pfam" id="PF01370"/>
    </source>
</evidence>
<name>A0AAV0RKV5_9ROSI</name>
<gene>
    <name evidence="2" type="ORF">LITE_LOCUS48674</name>
</gene>
<organism evidence="2 3">
    <name type="scientific">Linum tenue</name>
    <dbReference type="NCBI Taxonomy" id="586396"/>
    <lineage>
        <taxon>Eukaryota</taxon>
        <taxon>Viridiplantae</taxon>
        <taxon>Streptophyta</taxon>
        <taxon>Embryophyta</taxon>
        <taxon>Tracheophyta</taxon>
        <taxon>Spermatophyta</taxon>
        <taxon>Magnoliopsida</taxon>
        <taxon>eudicotyledons</taxon>
        <taxon>Gunneridae</taxon>
        <taxon>Pentapetalae</taxon>
        <taxon>rosids</taxon>
        <taxon>fabids</taxon>
        <taxon>Malpighiales</taxon>
        <taxon>Linaceae</taxon>
        <taxon>Linum</taxon>
    </lineage>
</organism>
<comment type="caution">
    <text evidence="2">The sequence shown here is derived from an EMBL/GenBank/DDBJ whole genome shotgun (WGS) entry which is preliminary data.</text>
</comment>
<dbReference type="Gene3D" id="3.40.50.720">
    <property type="entry name" value="NAD(P)-binding Rossmann-like Domain"/>
    <property type="match status" value="2"/>
</dbReference>
<evidence type="ECO:0000313" key="3">
    <source>
        <dbReference type="Proteomes" id="UP001154282"/>
    </source>
</evidence>
<dbReference type="InterPro" id="IPR001509">
    <property type="entry name" value="Epimerase_deHydtase"/>
</dbReference>
<dbReference type="GO" id="GO:0005737">
    <property type="term" value="C:cytoplasm"/>
    <property type="evidence" value="ECO:0007669"/>
    <property type="project" value="TreeGrafter"/>
</dbReference>
<dbReference type="PANTHER" id="PTHR48079:SF6">
    <property type="entry name" value="NAD(P)-BINDING DOMAIN-CONTAINING PROTEIN-RELATED"/>
    <property type="match status" value="1"/>
</dbReference>
<dbReference type="InterPro" id="IPR036291">
    <property type="entry name" value="NAD(P)-bd_dom_sf"/>
</dbReference>
<proteinExistence type="predicted"/>
<dbReference type="GO" id="GO:0004029">
    <property type="term" value="F:aldehyde dehydrogenase (NAD+) activity"/>
    <property type="evidence" value="ECO:0007669"/>
    <property type="project" value="TreeGrafter"/>
</dbReference>
<dbReference type="CDD" id="cd05228">
    <property type="entry name" value="AR_FR_like_1_SDR_e"/>
    <property type="match status" value="1"/>
</dbReference>
<dbReference type="EMBL" id="CAMGYJ010000011">
    <property type="protein sequence ID" value="CAI0558184.1"/>
    <property type="molecule type" value="Genomic_DNA"/>
</dbReference>
<keyword evidence="3" id="KW-1185">Reference proteome</keyword>
<reference evidence="2" key="1">
    <citation type="submission" date="2022-08" db="EMBL/GenBank/DDBJ databases">
        <authorList>
            <person name="Gutierrez-Valencia J."/>
        </authorList>
    </citation>
    <scope>NUCLEOTIDE SEQUENCE</scope>
</reference>
<dbReference type="Proteomes" id="UP001154282">
    <property type="component" value="Unassembled WGS sequence"/>
</dbReference>
<sequence length="334" mass="36949">RRLGTGRNRNWKVERGKCSLFLFGPDDYDRLAKPPPTRPYIMKVLVTGASGYLGGRLCHVLLQRGHSVRALVRRTSDLSSLPDPAGVDFEFAYGDVTDYRSLVDAFSGCTVIFHAAAVVEPWLPDPSKFFSRHPEEFFCTEYERSKAAADKVALKAASDGVPIVLCYPGVVYGPGKLTTGNVVARLLIERFQGRLPGYIGSGQDRCSFSHVDDVVQGHIAAMEKGQLGERYLLTGENASFKQVFDMAAVITGTSKPKINIPLWAIEVYGWVSVLVSRITGKLPLISPPTVRVLRHQWAYSCEKAKNDLGYNPRSLKDGLLEVLPWLKSLGVIEY</sequence>
<accession>A0AAV0RKV5</accession>
<dbReference type="PANTHER" id="PTHR48079">
    <property type="entry name" value="PROTEIN YEEZ"/>
    <property type="match status" value="1"/>
</dbReference>